<dbReference type="EMBL" id="CP022203">
    <property type="protein sequence ID" value="ATB48221.1"/>
    <property type="molecule type" value="Genomic_DNA"/>
</dbReference>
<protein>
    <submittedName>
        <fullName evidence="2">ABC transporter permease</fullName>
    </submittedName>
</protein>
<dbReference type="Proteomes" id="UP000217343">
    <property type="component" value="Chromosome"/>
</dbReference>
<dbReference type="Pfam" id="PF02405">
    <property type="entry name" value="MlaE"/>
    <property type="match status" value="1"/>
</dbReference>
<keyword evidence="3" id="KW-1185">Reference proteome</keyword>
<feature type="transmembrane region" description="Helical" evidence="1">
    <location>
        <begin position="225"/>
        <end position="246"/>
    </location>
</feature>
<keyword evidence="1" id="KW-0812">Transmembrane</keyword>
<reference evidence="2 3" key="1">
    <citation type="submission" date="2017-06" db="EMBL/GenBank/DDBJ databases">
        <title>Sequencing and comparative analysis of myxobacterial genomes.</title>
        <authorList>
            <person name="Rupp O."/>
            <person name="Goesmann A."/>
            <person name="Sogaard-Andersen L."/>
        </authorList>
    </citation>
    <scope>NUCLEOTIDE SEQUENCE [LARGE SCALE GENOMIC DNA]</scope>
    <source>
        <strain evidence="2 3">DSM 14697</strain>
    </source>
</reference>
<name>A0A250JY06_9BACT</name>
<dbReference type="RefSeq" id="WP_095959150.1">
    <property type="nucleotide sequence ID" value="NZ_CP022203.1"/>
</dbReference>
<feature type="transmembrane region" description="Helical" evidence="1">
    <location>
        <begin position="45"/>
        <end position="62"/>
    </location>
</feature>
<dbReference type="PANTHER" id="PTHR30188">
    <property type="entry name" value="ABC TRANSPORTER PERMEASE PROTEIN-RELATED"/>
    <property type="match status" value="1"/>
</dbReference>
<proteinExistence type="predicted"/>
<keyword evidence="1" id="KW-1133">Transmembrane helix</keyword>
<dbReference type="PANTHER" id="PTHR30188:SF4">
    <property type="entry name" value="PROTEIN TRIGALACTOSYLDIACYLGLYCEROL 1, CHLOROPLASTIC"/>
    <property type="match status" value="1"/>
</dbReference>
<evidence type="ECO:0000313" key="3">
    <source>
        <dbReference type="Proteomes" id="UP000217343"/>
    </source>
</evidence>
<evidence type="ECO:0000256" key="1">
    <source>
        <dbReference type="SAM" id="Phobius"/>
    </source>
</evidence>
<dbReference type="OrthoDB" id="9805022at2"/>
<dbReference type="AlphaFoldDB" id="A0A250JY06"/>
<dbReference type="GO" id="GO:0005548">
    <property type="term" value="F:phospholipid transporter activity"/>
    <property type="evidence" value="ECO:0007669"/>
    <property type="project" value="TreeGrafter"/>
</dbReference>
<accession>A0A250JY06</accession>
<keyword evidence="1" id="KW-0472">Membrane</keyword>
<evidence type="ECO:0000313" key="2">
    <source>
        <dbReference type="EMBL" id="ATB48221.1"/>
    </source>
</evidence>
<organism evidence="2 3">
    <name type="scientific">Corallococcus macrosporus DSM 14697</name>
    <dbReference type="NCBI Taxonomy" id="1189310"/>
    <lineage>
        <taxon>Bacteria</taxon>
        <taxon>Pseudomonadati</taxon>
        <taxon>Myxococcota</taxon>
        <taxon>Myxococcia</taxon>
        <taxon>Myxococcales</taxon>
        <taxon>Cystobacterineae</taxon>
        <taxon>Myxococcaceae</taxon>
        <taxon>Corallococcus</taxon>
    </lineage>
</organism>
<feature type="transmembrane region" description="Helical" evidence="1">
    <location>
        <begin position="183"/>
        <end position="205"/>
    </location>
</feature>
<dbReference type="KEGG" id="mmas:MYMAC_003847"/>
<gene>
    <name evidence="2" type="ORF">MYMAC_003847</name>
</gene>
<sequence length="248" mass="25382">MSGVRTFLGAPAVMLARTVRASTRDGVPWRESLAQLHELGGRSVWLVMSGMAFFGAVLVTIANSQARRFVGNVAVLGPAYFELLIRELGPAVSALLTASRAGAAHAAELSTMSVNEQVEALEMSAGDPYADLVAPRVIAGVLGVPLLCTLGTVAATLSAAAVAQLAFGVDGRAFMDPRYVDGWDLLAAFLKAAGCGLYIPLAAAVAGLKARGGAEAVGEATTDGVVAASLGCLLIDLAVSLAFQLLRL</sequence>
<dbReference type="GO" id="GO:0043190">
    <property type="term" value="C:ATP-binding cassette (ABC) transporter complex"/>
    <property type="evidence" value="ECO:0007669"/>
    <property type="project" value="InterPro"/>
</dbReference>
<feature type="transmembrane region" description="Helical" evidence="1">
    <location>
        <begin position="137"/>
        <end position="162"/>
    </location>
</feature>
<dbReference type="InterPro" id="IPR030802">
    <property type="entry name" value="Permease_MalE"/>
</dbReference>